<reference evidence="2 3" key="1">
    <citation type="submission" date="2019-12" db="EMBL/GenBank/DDBJ databases">
        <authorList>
            <person name="Floudas D."/>
            <person name="Bentzer J."/>
            <person name="Ahren D."/>
            <person name="Johansson T."/>
            <person name="Persson P."/>
            <person name="Tunlid A."/>
        </authorList>
    </citation>
    <scope>NUCLEOTIDE SEQUENCE [LARGE SCALE GENOMIC DNA]</scope>
    <source>
        <strain evidence="2 3">CBS 102.39</strain>
    </source>
</reference>
<evidence type="ECO:0000256" key="1">
    <source>
        <dbReference type="SAM" id="MobiDB-lite"/>
    </source>
</evidence>
<proteinExistence type="predicted"/>
<dbReference type="AlphaFoldDB" id="A0A8H4QMT8"/>
<sequence>MKAPDFTRGFIMSQLLKYGPHADPRASHLSTMHDNDPDLLEREKARNLSGRTGKQFGSPHEHAPGWNEKLASSSEAAVKADRSDGTTIELQSRTVEHMKSSRAVEADEESTNSASSRDSVEGPLSGARSEVEKVIVKKGQVLVDMLGADFIEKEIEKEKNMTPSEIRVKAERNEL</sequence>
<evidence type="ECO:0000313" key="3">
    <source>
        <dbReference type="Proteomes" id="UP000521872"/>
    </source>
</evidence>
<organism evidence="2 3">
    <name type="scientific">Agrocybe pediades</name>
    <dbReference type="NCBI Taxonomy" id="84607"/>
    <lineage>
        <taxon>Eukaryota</taxon>
        <taxon>Fungi</taxon>
        <taxon>Dikarya</taxon>
        <taxon>Basidiomycota</taxon>
        <taxon>Agaricomycotina</taxon>
        <taxon>Agaricomycetes</taxon>
        <taxon>Agaricomycetidae</taxon>
        <taxon>Agaricales</taxon>
        <taxon>Agaricineae</taxon>
        <taxon>Strophariaceae</taxon>
        <taxon>Agrocybe</taxon>
    </lineage>
</organism>
<feature type="compositionally biased region" description="Basic and acidic residues" evidence="1">
    <location>
        <begin position="22"/>
        <end position="46"/>
    </location>
</feature>
<comment type="caution">
    <text evidence="2">The sequence shown here is derived from an EMBL/GenBank/DDBJ whole genome shotgun (WGS) entry which is preliminary data.</text>
</comment>
<accession>A0A8H4QMT8</accession>
<keyword evidence="3" id="KW-1185">Reference proteome</keyword>
<gene>
    <name evidence="2" type="ORF">D9613_007590</name>
</gene>
<protein>
    <submittedName>
        <fullName evidence="2">Uncharacterized protein</fullName>
    </submittedName>
</protein>
<dbReference type="Proteomes" id="UP000521872">
    <property type="component" value="Unassembled WGS sequence"/>
</dbReference>
<feature type="region of interest" description="Disordered" evidence="1">
    <location>
        <begin position="22"/>
        <end position="130"/>
    </location>
</feature>
<name>A0A8H4QMT8_9AGAR</name>
<feature type="compositionally biased region" description="Basic and acidic residues" evidence="1">
    <location>
        <begin position="94"/>
        <end position="105"/>
    </location>
</feature>
<evidence type="ECO:0000313" key="2">
    <source>
        <dbReference type="EMBL" id="KAF4613764.1"/>
    </source>
</evidence>
<dbReference type="EMBL" id="JAACJL010000045">
    <property type="protein sequence ID" value="KAF4613764.1"/>
    <property type="molecule type" value="Genomic_DNA"/>
</dbReference>